<evidence type="ECO:0000313" key="9">
    <source>
        <dbReference type="EMBL" id="KAK7746484.1"/>
    </source>
</evidence>
<dbReference type="Proteomes" id="UP001320245">
    <property type="component" value="Unassembled WGS sequence"/>
</dbReference>
<keyword evidence="3 7" id="KW-0479">Metal-binding</keyword>
<dbReference type="InterPro" id="IPR017972">
    <property type="entry name" value="Cyt_P450_CS"/>
</dbReference>
<organism evidence="9 10">
    <name type="scientific">Cytospora paraplurivora</name>
    <dbReference type="NCBI Taxonomy" id="2898453"/>
    <lineage>
        <taxon>Eukaryota</taxon>
        <taxon>Fungi</taxon>
        <taxon>Dikarya</taxon>
        <taxon>Ascomycota</taxon>
        <taxon>Pezizomycotina</taxon>
        <taxon>Sordariomycetes</taxon>
        <taxon>Sordariomycetidae</taxon>
        <taxon>Diaporthales</taxon>
        <taxon>Cytosporaceae</taxon>
        <taxon>Cytospora</taxon>
    </lineage>
</organism>
<dbReference type="GO" id="GO:0005506">
    <property type="term" value="F:iron ion binding"/>
    <property type="evidence" value="ECO:0007669"/>
    <property type="project" value="InterPro"/>
</dbReference>
<dbReference type="CDD" id="cd11041">
    <property type="entry name" value="CYP503A1-like"/>
    <property type="match status" value="1"/>
</dbReference>
<protein>
    <recommendedName>
        <fullName evidence="11">Cytochrome P450</fullName>
    </recommendedName>
</protein>
<dbReference type="GO" id="GO:0016705">
    <property type="term" value="F:oxidoreductase activity, acting on paired donors, with incorporation or reduction of molecular oxygen"/>
    <property type="evidence" value="ECO:0007669"/>
    <property type="project" value="InterPro"/>
</dbReference>
<evidence type="ECO:0000256" key="7">
    <source>
        <dbReference type="PIRSR" id="PIRSR602403-1"/>
    </source>
</evidence>
<feature type="binding site" description="axial binding residue" evidence="7">
    <location>
        <position position="306"/>
    </location>
    <ligand>
        <name>heme</name>
        <dbReference type="ChEBI" id="CHEBI:30413"/>
    </ligand>
    <ligandPart>
        <name>Fe</name>
        <dbReference type="ChEBI" id="CHEBI:18248"/>
    </ligandPart>
</feature>
<keyword evidence="10" id="KW-1185">Reference proteome</keyword>
<evidence type="ECO:0000256" key="6">
    <source>
        <dbReference type="ARBA" id="ARBA00023033"/>
    </source>
</evidence>
<accession>A0AAN9UDY8</accession>
<dbReference type="Pfam" id="PF00067">
    <property type="entry name" value="p450"/>
    <property type="match status" value="1"/>
</dbReference>
<dbReference type="PROSITE" id="PS00086">
    <property type="entry name" value="CYTOCHROME_P450"/>
    <property type="match status" value="1"/>
</dbReference>
<keyword evidence="6 8" id="KW-0503">Monooxygenase</keyword>
<dbReference type="PANTHER" id="PTHR46206">
    <property type="entry name" value="CYTOCHROME P450"/>
    <property type="match status" value="1"/>
</dbReference>
<evidence type="ECO:0008006" key="11">
    <source>
        <dbReference type="Google" id="ProtNLM"/>
    </source>
</evidence>
<dbReference type="InterPro" id="IPR036396">
    <property type="entry name" value="Cyt_P450_sf"/>
</dbReference>
<dbReference type="SUPFAM" id="SSF48264">
    <property type="entry name" value="Cytochrome P450"/>
    <property type="match status" value="1"/>
</dbReference>
<evidence type="ECO:0000313" key="10">
    <source>
        <dbReference type="Proteomes" id="UP001320245"/>
    </source>
</evidence>
<evidence type="ECO:0000256" key="5">
    <source>
        <dbReference type="ARBA" id="ARBA00023004"/>
    </source>
</evidence>
<dbReference type="InterPro" id="IPR001128">
    <property type="entry name" value="Cyt_P450"/>
</dbReference>
<evidence type="ECO:0000256" key="8">
    <source>
        <dbReference type="RuleBase" id="RU000461"/>
    </source>
</evidence>
<dbReference type="GO" id="GO:0004497">
    <property type="term" value="F:monooxygenase activity"/>
    <property type="evidence" value="ECO:0007669"/>
    <property type="project" value="UniProtKB-KW"/>
</dbReference>
<dbReference type="Gene3D" id="1.10.630.10">
    <property type="entry name" value="Cytochrome P450"/>
    <property type="match status" value="1"/>
</dbReference>
<dbReference type="PRINTS" id="PR00465">
    <property type="entry name" value="EP450IV"/>
</dbReference>
<comment type="caution">
    <text evidence="9">The sequence shown here is derived from an EMBL/GenBank/DDBJ whole genome shotgun (WGS) entry which is preliminary data.</text>
</comment>
<dbReference type="GO" id="GO:0020037">
    <property type="term" value="F:heme binding"/>
    <property type="evidence" value="ECO:0007669"/>
    <property type="project" value="InterPro"/>
</dbReference>
<comment type="cofactor">
    <cofactor evidence="1 7">
        <name>heme</name>
        <dbReference type="ChEBI" id="CHEBI:30413"/>
    </cofactor>
</comment>
<evidence type="ECO:0000256" key="1">
    <source>
        <dbReference type="ARBA" id="ARBA00001971"/>
    </source>
</evidence>
<dbReference type="InterPro" id="IPR002403">
    <property type="entry name" value="Cyt_P450_E_grp-IV"/>
</dbReference>
<evidence type="ECO:0000256" key="4">
    <source>
        <dbReference type="ARBA" id="ARBA00023002"/>
    </source>
</evidence>
<proteinExistence type="inferred from homology"/>
<keyword evidence="7 8" id="KW-0349">Heme</keyword>
<comment type="similarity">
    <text evidence="2 8">Belongs to the cytochrome P450 family.</text>
</comment>
<gene>
    <name evidence="9" type="ORF">SLS53_002443</name>
</gene>
<keyword evidence="4 8" id="KW-0560">Oxidoreductase</keyword>
<name>A0AAN9UDY8_9PEZI</name>
<dbReference type="EMBL" id="JAJSPL020000006">
    <property type="protein sequence ID" value="KAK7746484.1"/>
    <property type="molecule type" value="Genomic_DNA"/>
</dbReference>
<sequence>MIWWSKENIFLPPKYLQDLKRADESSLSFLRNLSDAFSLHYAVGDLYAGPIMINIIRKKLNTQLRPFRGIFTQALAVFHKRKLEAAVNIVQPIVESRLRELQADPTVSHPDAIQWAIELAHEGSDPREWDPRRLTLNTLQNLWAGSAGPAVSVTQMLFQVLAMPEYLEPLGAEAHQAISTYGWTDKALNNMPLLDSFIREVNRVYPLGSITAARTVMDDHGFTFHDGLTLPQGTRIAFAIGAIQKDDQYIPRAADFDGFRFARKHVKDERIEETGAHDASNAKRYLHAASTVTEGNLVFGYGKHACPGRFYAIRKTKIIFCKIALRYDLKWTKQPDGGRPKEFPVEGQFAPNLQQEISFRENTASVAIGC</sequence>
<evidence type="ECO:0000256" key="2">
    <source>
        <dbReference type="ARBA" id="ARBA00010617"/>
    </source>
</evidence>
<reference evidence="9 10" key="1">
    <citation type="journal article" date="2023" name="PLoS ONE">
        <title>Cytospora paraplurivora sp. nov. isolated from orchards with fruit tree decline syndrome in Ontario, Canada.</title>
        <authorList>
            <person name="Ilyukhin E."/>
            <person name="Nguyen H.D.T."/>
            <person name="Castle A.J."/>
            <person name="Ellouze W."/>
        </authorList>
    </citation>
    <scope>NUCLEOTIDE SEQUENCE [LARGE SCALE GENOMIC DNA]</scope>
    <source>
        <strain evidence="9 10">FDS-564</strain>
    </source>
</reference>
<dbReference type="AlphaFoldDB" id="A0AAN9UDY8"/>
<evidence type="ECO:0000256" key="3">
    <source>
        <dbReference type="ARBA" id="ARBA00022723"/>
    </source>
</evidence>
<keyword evidence="5 7" id="KW-0408">Iron</keyword>